<gene>
    <name evidence="3" type="ORF">J3U87_20420</name>
</gene>
<dbReference type="RefSeq" id="WP_237377622.1">
    <property type="nucleotide sequence ID" value="NZ_CP071793.1"/>
</dbReference>
<evidence type="ECO:0000313" key="3">
    <source>
        <dbReference type="EMBL" id="QTD47958.1"/>
    </source>
</evidence>
<evidence type="ECO:0000256" key="1">
    <source>
        <dbReference type="SAM" id="MobiDB-lite"/>
    </source>
</evidence>
<dbReference type="EMBL" id="CP071793">
    <property type="protein sequence ID" value="QTD47958.1"/>
    <property type="molecule type" value="Genomic_DNA"/>
</dbReference>
<sequence length="174" mass="18692">MNANQADLGTIKMFAGAKEPEGWRFCRGQLLSTQQFPELFSLIGTTYGGDGQINFALPDFRGRVPVHQGQGPNLSDRPLGERGGSPTVTLSRDNLPPHSHRLQGTSAAANARRTEVPAQSKTPVYAPNPPTANMSTDAVGKTGNGKPLDNMAPYLTTNFIICVSTMPLERAEEL</sequence>
<dbReference type="Proteomes" id="UP000663929">
    <property type="component" value="Chromosome"/>
</dbReference>
<organism evidence="3 4">
    <name type="scientific">Sulfidibacter corallicola</name>
    <dbReference type="NCBI Taxonomy" id="2818388"/>
    <lineage>
        <taxon>Bacteria</taxon>
        <taxon>Pseudomonadati</taxon>
        <taxon>Acidobacteriota</taxon>
        <taxon>Holophagae</taxon>
        <taxon>Acanthopleuribacterales</taxon>
        <taxon>Acanthopleuribacteraceae</taxon>
        <taxon>Sulfidibacter</taxon>
    </lineage>
</organism>
<dbReference type="Gene3D" id="3.90.1340.10">
    <property type="entry name" value="Phage tail collar domain"/>
    <property type="match status" value="1"/>
</dbReference>
<feature type="region of interest" description="Disordered" evidence="1">
    <location>
        <begin position="64"/>
        <end position="137"/>
    </location>
</feature>
<dbReference type="InterPro" id="IPR011083">
    <property type="entry name" value="Phage_tail_collar_dom"/>
</dbReference>
<dbReference type="KEGG" id="scor:J3U87_20420"/>
<protein>
    <submittedName>
        <fullName evidence="3">Phage tail protein</fullName>
    </submittedName>
</protein>
<dbReference type="Pfam" id="PF07484">
    <property type="entry name" value="Collar"/>
    <property type="match status" value="1"/>
</dbReference>
<evidence type="ECO:0000313" key="4">
    <source>
        <dbReference type="Proteomes" id="UP000663929"/>
    </source>
</evidence>
<reference evidence="3" key="1">
    <citation type="submission" date="2021-03" db="EMBL/GenBank/DDBJ databases">
        <title>Acanthopleuribacteraceae sp. M133.</title>
        <authorList>
            <person name="Wang G."/>
        </authorList>
    </citation>
    <scope>NUCLEOTIDE SEQUENCE</scope>
    <source>
        <strain evidence="3">M133</strain>
    </source>
</reference>
<feature type="domain" description="Phage tail collar" evidence="2">
    <location>
        <begin position="9"/>
        <end position="65"/>
    </location>
</feature>
<evidence type="ECO:0000259" key="2">
    <source>
        <dbReference type="Pfam" id="PF07484"/>
    </source>
</evidence>
<proteinExistence type="predicted"/>
<dbReference type="AlphaFoldDB" id="A0A8A4TGW0"/>
<name>A0A8A4TGW0_SULCO</name>
<dbReference type="SUPFAM" id="SSF88874">
    <property type="entry name" value="Receptor-binding domain of short tail fibre protein gp12"/>
    <property type="match status" value="1"/>
</dbReference>
<accession>A0A8A4TGW0</accession>
<dbReference type="InterPro" id="IPR037053">
    <property type="entry name" value="Phage_tail_collar_dom_sf"/>
</dbReference>
<keyword evidence="4" id="KW-1185">Reference proteome</keyword>